<dbReference type="PANTHER" id="PTHR33741:SF5">
    <property type="entry name" value="TRANSMEMBRANE PROTEIN DDB_G0269096-RELATED"/>
    <property type="match status" value="1"/>
</dbReference>
<accession>A0A9P8PQG0</accession>
<dbReference type="PANTHER" id="PTHR33741">
    <property type="entry name" value="TRANSMEMBRANE PROTEIN DDB_G0269096-RELATED"/>
    <property type="match status" value="1"/>
</dbReference>
<dbReference type="Proteomes" id="UP000774326">
    <property type="component" value="Unassembled WGS sequence"/>
</dbReference>
<comment type="caution">
    <text evidence="3">The sequence shown here is derived from an EMBL/GenBank/DDBJ whole genome shotgun (WGS) entry which is preliminary data.</text>
</comment>
<reference evidence="3" key="1">
    <citation type="journal article" date="2021" name="Open Biol.">
        <title>Shared evolutionary footprints suggest mitochondrial oxidative damage underlies multiple complex I losses in fungi.</title>
        <authorList>
            <person name="Schikora-Tamarit M.A."/>
            <person name="Marcet-Houben M."/>
            <person name="Nosek J."/>
            <person name="Gabaldon T."/>
        </authorList>
    </citation>
    <scope>NUCLEOTIDE SEQUENCE</scope>
    <source>
        <strain evidence="3">CBS2887</strain>
    </source>
</reference>
<protein>
    <recommendedName>
        <fullName evidence="2">HPP transmembrane region domain-containing protein</fullName>
    </recommendedName>
</protein>
<keyword evidence="1" id="KW-0472">Membrane</keyword>
<feature type="transmembrane region" description="Helical" evidence="1">
    <location>
        <begin position="107"/>
        <end position="128"/>
    </location>
</feature>
<evidence type="ECO:0000313" key="4">
    <source>
        <dbReference type="Proteomes" id="UP000774326"/>
    </source>
</evidence>
<reference evidence="3" key="2">
    <citation type="submission" date="2021-01" db="EMBL/GenBank/DDBJ databases">
        <authorList>
            <person name="Schikora-Tamarit M.A."/>
        </authorList>
    </citation>
    <scope>NUCLEOTIDE SEQUENCE</scope>
    <source>
        <strain evidence="3">CBS2887</strain>
    </source>
</reference>
<dbReference type="InterPro" id="IPR007065">
    <property type="entry name" value="HPP"/>
</dbReference>
<feature type="transmembrane region" description="Helical" evidence="1">
    <location>
        <begin position="176"/>
        <end position="197"/>
    </location>
</feature>
<evidence type="ECO:0000313" key="3">
    <source>
        <dbReference type="EMBL" id="KAH3675805.1"/>
    </source>
</evidence>
<dbReference type="Pfam" id="PF04982">
    <property type="entry name" value="TM_HPP"/>
    <property type="match status" value="1"/>
</dbReference>
<feature type="transmembrane region" description="Helical" evidence="1">
    <location>
        <begin position="79"/>
        <end position="101"/>
    </location>
</feature>
<evidence type="ECO:0000256" key="1">
    <source>
        <dbReference type="SAM" id="Phobius"/>
    </source>
</evidence>
<name>A0A9P8PQG0_WICPI</name>
<dbReference type="InterPro" id="IPR058581">
    <property type="entry name" value="TM_HPP"/>
</dbReference>
<dbReference type="OrthoDB" id="2016548at2759"/>
<keyword evidence="4" id="KW-1185">Reference proteome</keyword>
<feature type="transmembrane region" description="Helical" evidence="1">
    <location>
        <begin position="135"/>
        <end position="156"/>
    </location>
</feature>
<keyword evidence="1" id="KW-1133">Transmembrane helix</keyword>
<sequence length="267" mass="29962">MSNSHHFTLDKLIDPYIPPSQLYRLPNWISRWLGGPRKPIFDKLPDTILWLDIFIGSFISILTIEGVSKSSSLFQSHHVPYIIASYGASAILAFNAINAPLAQPRNIFFGHFMASIIGVCICKLFTLSGTGQDHYYIGGALAVALVSVVMFLTNTIHPPAGATALIAVVDSEVREIGWWYIVVHIVSSLLMIGVALITNNVFRSYPAYWWTPYQHPVIRDEENIIEQKKTSPVIKITHRFIDIPETIQLNSFELEALESIKSKLEVL</sequence>
<dbReference type="AlphaFoldDB" id="A0A9P8PQG0"/>
<dbReference type="EMBL" id="JAEUBG010005348">
    <property type="protein sequence ID" value="KAH3675805.1"/>
    <property type="molecule type" value="Genomic_DNA"/>
</dbReference>
<organism evidence="3 4">
    <name type="scientific">Wickerhamomyces pijperi</name>
    <name type="common">Yeast</name>
    <name type="synonym">Pichia pijperi</name>
    <dbReference type="NCBI Taxonomy" id="599730"/>
    <lineage>
        <taxon>Eukaryota</taxon>
        <taxon>Fungi</taxon>
        <taxon>Dikarya</taxon>
        <taxon>Ascomycota</taxon>
        <taxon>Saccharomycotina</taxon>
        <taxon>Saccharomycetes</taxon>
        <taxon>Phaffomycetales</taxon>
        <taxon>Wickerhamomycetaceae</taxon>
        <taxon>Wickerhamomyces</taxon>
    </lineage>
</organism>
<feature type="transmembrane region" description="Helical" evidence="1">
    <location>
        <begin position="48"/>
        <end position="67"/>
    </location>
</feature>
<gene>
    <name evidence="3" type="ORF">WICPIJ_009258</name>
</gene>
<keyword evidence="1" id="KW-0812">Transmembrane</keyword>
<proteinExistence type="predicted"/>
<evidence type="ECO:0000259" key="2">
    <source>
        <dbReference type="Pfam" id="PF04982"/>
    </source>
</evidence>
<feature type="domain" description="HPP transmembrane region" evidence="2">
    <location>
        <begin position="50"/>
        <end position="206"/>
    </location>
</feature>